<proteinExistence type="predicted"/>
<dbReference type="PIRSF" id="PIRSF016498">
    <property type="entry name" value="UCP016498"/>
    <property type="match status" value="1"/>
</dbReference>
<name>A0A4U1JF13_9BACT</name>
<dbReference type="OrthoDB" id="9802910at2"/>
<comment type="caution">
    <text evidence="1">The sequence shown here is derived from an EMBL/GenBank/DDBJ whole genome shotgun (WGS) entry which is preliminary data.</text>
</comment>
<dbReference type="RefSeq" id="WP_136928990.1">
    <property type="nucleotide sequence ID" value="NZ_SSMQ01000009.1"/>
</dbReference>
<organism evidence="1 2">
    <name type="scientific">Polyangium fumosum</name>
    <dbReference type="NCBI Taxonomy" id="889272"/>
    <lineage>
        <taxon>Bacteria</taxon>
        <taxon>Pseudomonadati</taxon>
        <taxon>Myxococcota</taxon>
        <taxon>Polyangia</taxon>
        <taxon>Polyangiales</taxon>
        <taxon>Polyangiaceae</taxon>
        <taxon>Polyangium</taxon>
    </lineage>
</organism>
<dbReference type="Pfam" id="PF09969">
    <property type="entry name" value="DUF2203"/>
    <property type="match status" value="1"/>
</dbReference>
<protein>
    <submittedName>
        <fullName evidence="1">DUF2203 family protein</fullName>
    </submittedName>
</protein>
<accession>A0A4U1JF13</accession>
<reference evidence="1 2" key="1">
    <citation type="submission" date="2019-04" db="EMBL/GenBank/DDBJ databases">
        <authorList>
            <person name="Li Y."/>
            <person name="Wang J."/>
        </authorList>
    </citation>
    <scope>NUCLEOTIDE SEQUENCE [LARGE SCALE GENOMIC DNA]</scope>
    <source>
        <strain evidence="1 2">DSM 14668</strain>
    </source>
</reference>
<dbReference type="EMBL" id="SSMQ01000009">
    <property type="protein sequence ID" value="TKD09767.1"/>
    <property type="molecule type" value="Genomic_DNA"/>
</dbReference>
<keyword evidence="2" id="KW-1185">Reference proteome</keyword>
<gene>
    <name evidence="1" type="ORF">E8A74_11435</name>
</gene>
<dbReference type="InterPro" id="IPR018699">
    <property type="entry name" value="DUF2203"/>
</dbReference>
<sequence>MSVRRIWTLAEANALVPRLSLLVGAQMRRAFDIDQRLRAMRARGQGERLLVMIEGEEALDPDERALRAELLVYEEGWRSIEELGVAVKDPRIGLCDFLGQIEGRDVWLCWRYGERAVEHWHELDQGFSGRKPIGIPSKPLYN</sequence>
<evidence type="ECO:0000313" key="1">
    <source>
        <dbReference type="EMBL" id="TKD09767.1"/>
    </source>
</evidence>
<dbReference type="Proteomes" id="UP000309215">
    <property type="component" value="Unassembled WGS sequence"/>
</dbReference>
<evidence type="ECO:0000313" key="2">
    <source>
        <dbReference type="Proteomes" id="UP000309215"/>
    </source>
</evidence>
<dbReference type="AlphaFoldDB" id="A0A4U1JF13"/>